<evidence type="ECO:0000313" key="10">
    <source>
        <dbReference type="EMBL" id="TGO74702.1"/>
    </source>
</evidence>
<evidence type="ECO:0000256" key="7">
    <source>
        <dbReference type="ARBA" id="ARBA00023033"/>
    </source>
</evidence>
<keyword evidence="6" id="KW-0843">Virulence</keyword>
<evidence type="ECO:0000256" key="5">
    <source>
        <dbReference type="ARBA" id="ARBA00023004"/>
    </source>
</evidence>
<feature type="signal peptide" evidence="9">
    <location>
        <begin position="1"/>
        <end position="27"/>
    </location>
</feature>
<evidence type="ECO:0000256" key="4">
    <source>
        <dbReference type="ARBA" id="ARBA00023002"/>
    </source>
</evidence>
<dbReference type="GO" id="GO:0020037">
    <property type="term" value="F:heme binding"/>
    <property type="evidence" value="ECO:0007669"/>
    <property type="project" value="InterPro"/>
</dbReference>
<evidence type="ECO:0000256" key="2">
    <source>
        <dbReference type="ARBA" id="ARBA00010617"/>
    </source>
</evidence>
<dbReference type="Pfam" id="PF00067">
    <property type="entry name" value="p450"/>
    <property type="match status" value="2"/>
</dbReference>
<name>A0A4Z1JU00_9HELO</name>
<keyword evidence="9" id="KW-0732">Signal</keyword>
<keyword evidence="11" id="KW-1185">Reference proteome</keyword>
<dbReference type="SUPFAM" id="SSF48264">
    <property type="entry name" value="Cytochrome P450"/>
    <property type="match status" value="1"/>
</dbReference>
<dbReference type="InterPro" id="IPR036396">
    <property type="entry name" value="Cyt_P450_sf"/>
</dbReference>
<dbReference type="STRING" id="278938.A0A4Z1JU00"/>
<dbReference type="InterPro" id="IPR001128">
    <property type="entry name" value="Cyt_P450"/>
</dbReference>
<proteinExistence type="inferred from homology"/>
<keyword evidence="4 8" id="KW-0560">Oxidoreductase</keyword>
<comment type="cofactor">
    <cofactor evidence="1">
        <name>heme</name>
        <dbReference type="ChEBI" id="CHEBI:30413"/>
    </cofactor>
</comment>
<evidence type="ECO:0000256" key="6">
    <source>
        <dbReference type="ARBA" id="ARBA00023026"/>
    </source>
</evidence>
<gene>
    <name evidence="10" type="ORF">BELL_0262g00120</name>
</gene>
<protein>
    <recommendedName>
        <fullName evidence="12">Cytochrome P450</fullName>
    </recommendedName>
</protein>
<evidence type="ECO:0000256" key="3">
    <source>
        <dbReference type="ARBA" id="ARBA00022723"/>
    </source>
</evidence>
<keyword evidence="5 8" id="KW-0408">Iron</keyword>
<dbReference type="InterPro" id="IPR002974">
    <property type="entry name" value="Cyt_P450_E_CYP52_ascomycetes"/>
</dbReference>
<keyword evidence="8" id="KW-0349">Heme</keyword>
<keyword evidence="7 8" id="KW-0503">Monooxygenase</keyword>
<evidence type="ECO:0000256" key="1">
    <source>
        <dbReference type="ARBA" id="ARBA00001971"/>
    </source>
</evidence>
<dbReference type="GO" id="GO:0016712">
    <property type="term" value="F:oxidoreductase activity, acting on paired donors, with incorporation or reduction of molecular oxygen, reduced flavin or flavoprotein as one donor, and incorporation of one atom of oxygen"/>
    <property type="evidence" value="ECO:0007669"/>
    <property type="project" value="InterPro"/>
</dbReference>
<reference evidence="10 11" key="1">
    <citation type="submission" date="2017-12" db="EMBL/GenBank/DDBJ databases">
        <title>Comparative genomics of Botrytis spp.</title>
        <authorList>
            <person name="Valero-Jimenez C.A."/>
            <person name="Tapia P."/>
            <person name="Veloso J."/>
            <person name="Silva-Moreno E."/>
            <person name="Staats M."/>
            <person name="Valdes J.H."/>
            <person name="Van Kan J.A.L."/>
        </authorList>
    </citation>
    <scope>NUCLEOTIDE SEQUENCE [LARGE SCALE GENOMIC DNA]</scope>
    <source>
        <strain evidence="10 11">Be9601</strain>
    </source>
</reference>
<organism evidence="10 11">
    <name type="scientific">Botrytis elliptica</name>
    <dbReference type="NCBI Taxonomy" id="278938"/>
    <lineage>
        <taxon>Eukaryota</taxon>
        <taxon>Fungi</taxon>
        <taxon>Dikarya</taxon>
        <taxon>Ascomycota</taxon>
        <taxon>Pezizomycotina</taxon>
        <taxon>Leotiomycetes</taxon>
        <taxon>Helotiales</taxon>
        <taxon>Sclerotiniaceae</taxon>
        <taxon>Botrytis</taxon>
    </lineage>
</organism>
<evidence type="ECO:0000313" key="11">
    <source>
        <dbReference type="Proteomes" id="UP000297229"/>
    </source>
</evidence>
<dbReference type="InterPro" id="IPR047146">
    <property type="entry name" value="Cyt_P450_E_CYP52_fungi"/>
</dbReference>
<dbReference type="PRINTS" id="PR01239">
    <property type="entry name" value="EP450IICYP52"/>
</dbReference>
<dbReference type="PROSITE" id="PS00086">
    <property type="entry name" value="CYTOCHROME_P450"/>
    <property type="match status" value="1"/>
</dbReference>
<evidence type="ECO:0000256" key="9">
    <source>
        <dbReference type="SAM" id="SignalP"/>
    </source>
</evidence>
<dbReference type="Proteomes" id="UP000297229">
    <property type="component" value="Unassembled WGS sequence"/>
</dbReference>
<dbReference type="InterPro" id="IPR017972">
    <property type="entry name" value="Cyt_P450_CS"/>
</dbReference>
<dbReference type="PANTHER" id="PTHR24287">
    <property type="entry name" value="P450, PUTATIVE (EUROFUNG)-RELATED"/>
    <property type="match status" value="1"/>
</dbReference>
<dbReference type="EMBL" id="PQXM01000261">
    <property type="protein sequence ID" value="TGO74702.1"/>
    <property type="molecule type" value="Genomic_DNA"/>
</dbReference>
<dbReference type="AlphaFoldDB" id="A0A4Z1JU00"/>
<evidence type="ECO:0008006" key="12">
    <source>
        <dbReference type="Google" id="ProtNLM"/>
    </source>
</evidence>
<comment type="caution">
    <text evidence="10">The sequence shown here is derived from an EMBL/GenBank/DDBJ whole genome shotgun (WGS) entry which is preliminary data.</text>
</comment>
<evidence type="ECO:0000256" key="8">
    <source>
        <dbReference type="RuleBase" id="RU000461"/>
    </source>
</evidence>
<dbReference type="GO" id="GO:0005506">
    <property type="term" value="F:iron ion binding"/>
    <property type="evidence" value="ECO:0007669"/>
    <property type="project" value="InterPro"/>
</dbReference>
<sequence length="526" mass="59865">MEFSHGTSLCIVIAIIVLHFFSKLVQGRRQERIRQKHNCSRPRHYSHKDPVWGIDLFVGVVKSISNGNNFAFFQSLFDKHGKTFEANSWGQKAIYTMDVENIHTILVTSQKKFIVEPSRLYATECFLGRGIFNTDGSSWKQAHLASKSIFARAQISNLDVLAERVDILLAMIPHDGTTVDLLPLLKRLFLDTSTELIFGNSINTLEPGKGRFDTERFLAAFDTTLKGIGLRVALGKFAFLQSLDRSWKKARDEIYTFVDQQIDRAIEKTKDPSSPTISPSPNRRLALLDELLKTTKDRVSLRSQLLNIFLPARDQTAIAVGNVFFHLARHPEVWNRLQNEVSNYDGPLTYESLKQMRYAKAIVNESEFTYQMIVALMMLLTQYAKGLRILAPSGRSIRSCGEDCILPTGGGLDGKDPVLVVRGTEVNYIFRSMHLDKDLWGADADKFRPERWEKLGTAQLRAYIPFSKGDRVCPAQQMVLNECVYILVRFAKTFTSLENRDLEERFVEKHKLQMESRNGVKVSFGI</sequence>
<comment type="similarity">
    <text evidence="2 8">Belongs to the cytochrome P450 family.</text>
</comment>
<keyword evidence="3 8" id="KW-0479">Metal-binding</keyword>
<accession>A0A4Z1JU00</accession>
<dbReference type="PANTHER" id="PTHR24287:SF19">
    <property type="entry name" value="CYTOCHROME P450"/>
    <property type="match status" value="1"/>
</dbReference>
<feature type="chain" id="PRO_5021373177" description="Cytochrome P450" evidence="9">
    <location>
        <begin position="28"/>
        <end position="526"/>
    </location>
</feature>
<dbReference type="Gene3D" id="1.10.630.10">
    <property type="entry name" value="Cytochrome P450"/>
    <property type="match status" value="1"/>
</dbReference>